<feature type="transmembrane region" description="Helical" evidence="1">
    <location>
        <begin position="159"/>
        <end position="182"/>
    </location>
</feature>
<dbReference type="EMBL" id="WJQS01000013">
    <property type="protein sequence ID" value="MRI86396.1"/>
    <property type="molecule type" value="Genomic_DNA"/>
</dbReference>
<feature type="transmembrane region" description="Helical" evidence="1">
    <location>
        <begin position="104"/>
        <end position="123"/>
    </location>
</feature>
<keyword evidence="4" id="KW-1185">Reference proteome</keyword>
<dbReference type="RefSeq" id="WP_153861559.1">
    <property type="nucleotide sequence ID" value="NZ_WJQR01000003.1"/>
</dbReference>
<dbReference type="Pfam" id="PF19845">
    <property type="entry name" value="DUF6320"/>
    <property type="match status" value="1"/>
</dbReference>
<evidence type="ECO:0000313" key="5">
    <source>
        <dbReference type="Proteomes" id="UP000469870"/>
    </source>
</evidence>
<evidence type="ECO:0000313" key="3">
    <source>
        <dbReference type="EMBL" id="MRI86396.1"/>
    </source>
</evidence>
<protein>
    <recommendedName>
        <fullName evidence="6">Zinc ribbon domain-containing protein</fullName>
    </recommendedName>
</protein>
<dbReference type="Proteomes" id="UP000430975">
    <property type="component" value="Unassembled WGS sequence"/>
</dbReference>
<evidence type="ECO:0000256" key="1">
    <source>
        <dbReference type="SAM" id="Phobius"/>
    </source>
</evidence>
<dbReference type="EMBL" id="WJQR01000003">
    <property type="protein sequence ID" value="MRI81130.1"/>
    <property type="molecule type" value="Genomic_DNA"/>
</dbReference>
<comment type="caution">
    <text evidence="3">The sequence shown here is derived from an EMBL/GenBank/DDBJ whole genome shotgun (WGS) entry which is preliminary data.</text>
</comment>
<dbReference type="AlphaFoldDB" id="A0A6I2GH06"/>
<sequence length="220" mass="25231">MRKCDQCRIDIKGDWATCPLCHQPLNQTVEVTSSSYPDVPLQFNNQRIVKWLVWLSILIIVVIFAIAFIWRGEIHLFEGAVLGIGTIWLIVLIILRKRRNLSKSVLYLLVSLSLISIYLDYLLGWKGWSLTYTIPIFCSSSLLGMFISIKLVRMKPGDYILYLAAADLLGLVPAVFLAFGWVTVTTPAWASVLLSASMLFFIIVFRWDDIRRELKKRTFI</sequence>
<keyword evidence="1" id="KW-0812">Transmembrane</keyword>
<feature type="transmembrane region" description="Helical" evidence="1">
    <location>
        <begin position="76"/>
        <end position="95"/>
    </location>
</feature>
<evidence type="ECO:0000313" key="2">
    <source>
        <dbReference type="EMBL" id="MRI81130.1"/>
    </source>
</evidence>
<evidence type="ECO:0000313" key="4">
    <source>
        <dbReference type="Proteomes" id="UP000430975"/>
    </source>
</evidence>
<keyword evidence="1" id="KW-0472">Membrane</keyword>
<feature type="transmembrane region" description="Helical" evidence="1">
    <location>
        <begin position="188"/>
        <end position="207"/>
    </location>
</feature>
<feature type="transmembrane region" description="Helical" evidence="1">
    <location>
        <begin position="129"/>
        <end position="147"/>
    </location>
</feature>
<accession>A0A6I2GH06</accession>
<name>A0A6I2GH06_9LACT</name>
<dbReference type="Proteomes" id="UP000469870">
    <property type="component" value="Unassembled WGS sequence"/>
</dbReference>
<evidence type="ECO:0008006" key="6">
    <source>
        <dbReference type="Google" id="ProtNLM"/>
    </source>
</evidence>
<proteinExistence type="predicted"/>
<feature type="transmembrane region" description="Helical" evidence="1">
    <location>
        <begin position="51"/>
        <end position="70"/>
    </location>
</feature>
<reference evidence="4 5" key="1">
    <citation type="submission" date="2019-11" db="EMBL/GenBank/DDBJ databases">
        <title>Characterisation of Fundicoccus ignavus gen. nov. sp. nov., a novel genus of the family Aerococcaceae isolated from bulk tank milk.</title>
        <authorList>
            <person name="Siebert A."/>
            <person name="Huptas C."/>
            <person name="Wenning M."/>
            <person name="Scherer S."/>
            <person name="Doll E.V."/>
        </authorList>
    </citation>
    <scope>NUCLEOTIDE SEQUENCE [LARGE SCALE GENOMIC DNA]</scope>
    <source>
        <strain evidence="2 5">DSM 109653</strain>
        <strain evidence="3 4">WS4759</strain>
    </source>
</reference>
<gene>
    <name evidence="3" type="ORF">GIY09_11125</name>
    <name evidence="2" type="ORF">GIY11_03775</name>
</gene>
<dbReference type="InterPro" id="IPR046283">
    <property type="entry name" value="DUF6320"/>
</dbReference>
<organism evidence="3 4">
    <name type="scientific">Fundicoccus ignavus</name>
    <dbReference type="NCBI Taxonomy" id="2664442"/>
    <lineage>
        <taxon>Bacteria</taxon>
        <taxon>Bacillati</taxon>
        <taxon>Bacillota</taxon>
        <taxon>Bacilli</taxon>
        <taxon>Lactobacillales</taxon>
        <taxon>Aerococcaceae</taxon>
        <taxon>Fundicoccus</taxon>
    </lineage>
</organism>
<keyword evidence="1" id="KW-1133">Transmembrane helix</keyword>